<dbReference type="RefSeq" id="WP_197463015.1">
    <property type="nucleotide sequence ID" value="NZ_CP014864.1"/>
</dbReference>
<feature type="chain" id="PRO_5044043133" description="Thiol:disulfide interchange protein" evidence="1">
    <location>
        <begin position="25"/>
        <end position="262"/>
    </location>
</feature>
<dbReference type="GO" id="GO:0042597">
    <property type="term" value="C:periplasmic space"/>
    <property type="evidence" value="ECO:0007669"/>
    <property type="project" value="UniProtKB-SubCell"/>
</dbReference>
<protein>
    <recommendedName>
        <fullName evidence="1">Thiol:disulfide interchange protein</fullName>
    </recommendedName>
</protein>
<dbReference type="SUPFAM" id="SSF52833">
    <property type="entry name" value="Thioredoxin-like"/>
    <property type="match status" value="1"/>
</dbReference>
<keyword evidence="3" id="KW-0560">Oxidoreductase</keyword>
<name>A0AB35HWD9_MICTH</name>
<comment type="subcellular location">
    <subcellularLocation>
        <location evidence="1">Periplasm</location>
    </subcellularLocation>
</comment>
<proteinExistence type="inferred from homology"/>
<keyword evidence="1" id="KW-0732">Signal</keyword>
<evidence type="ECO:0000259" key="2">
    <source>
        <dbReference type="Pfam" id="PF13098"/>
    </source>
</evidence>
<dbReference type="InterPro" id="IPR012336">
    <property type="entry name" value="Thioredoxin-like_fold"/>
</dbReference>
<evidence type="ECO:0000313" key="3">
    <source>
        <dbReference type="EMBL" id="MCX2801706.1"/>
    </source>
</evidence>
<keyword evidence="1" id="KW-0676">Redox-active center</keyword>
<dbReference type="CDD" id="cd03020">
    <property type="entry name" value="DsbA_DsbC_DsbG"/>
    <property type="match status" value="1"/>
</dbReference>
<comment type="caution">
    <text evidence="3">The sequence shown here is derived from an EMBL/GenBank/DDBJ whole genome shotgun (WGS) entry which is preliminary data.</text>
</comment>
<evidence type="ECO:0000313" key="4">
    <source>
        <dbReference type="Proteomes" id="UP001209730"/>
    </source>
</evidence>
<dbReference type="Pfam" id="PF13098">
    <property type="entry name" value="Thioredoxin_2"/>
    <property type="match status" value="1"/>
</dbReference>
<organism evidence="3 4">
    <name type="scientific">Microbulbifer thermotolerans</name>
    <dbReference type="NCBI Taxonomy" id="252514"/>
    <lineage>
        <taxon>Bacteria</taxon>
        <taxon>Pseudomonadati</taxon>
        <taxon>Pseudomonadota</taxon>
        <taxon>Gammaproteobacteria</taxon>
        <taxon>Cellvibrionales</taxon>
        <taxon>Microbulbiferaceae</taxon>
        <taxon>Microbulbifer</taxon>
    </lineage>
</organism>
<sequence length="262" mass="28351">MMMLRPRLMVFILFSAAFMTCVSARSVAGAPYPPVVQQLVDQGVRIAGSFKAPDGLTGYVGEMQGQPVAFYLTPGGEHVIVGPMLSASGENLTEAKVQELVVGPKNAKAWRALEKAEWVREGSAGAPVIVYTFTDPNCPFCHRFHRAARPWIEAGRVQLRHILVGIIKQDSLPKAATILGAEDPGAALRENQEKYGSGGIAVVPKRVEAYSDTIRENNALMSSLDLHATPSTYYKGPNGQIFMKQGAPDEDELVKMMGGPRP</sequence>
<dbReference type="InterPro" id="IPR033954">
    <property type="entry name" value="DiS-bond_Isoase_DsbC/G"/>
</dbReference>
<dbReference type="InterPro" id="IPR009094">
    <property type="entry name" value="DiS-bond_isomerase_DsbC/G_N_sf"/>
</dbReference>
<dbReference type="Gene3D" id="3.10.450.70">
    <property type="entry name" value="Disulphide bond isomerase, DsbC/G, N-terminal"/>
    <property type="match status" value="1"/>
</dbReference>
<dbReference type="NCBIfam" id="NF008657">
    <property type="entry name" value="PRK11657.1"/>
    <property type="match status" value="1"/>
</dbReference>
<dbReference type="Gene3D" id="3.40.30.10">
    <property type="entry name" value="Glutaredoxin"/>
    <property type="match status" value="1"/>
</dbReference>
<dbReference type="GeneID" id="76609601"/>
<comment type="function">
    <text evidence="1">Required for disulfide bond formation in some periplasmic proteins. Acts by transferring its disulfide bond to other proteins and is reduced in the process.</text>
</comment>
<dbReference type="InterPro" id="IPR051470">
    <property type="entry name" value="Thiol:disulfide_interchange"/>
</dbReference>
<reference evidence="3" key="1">
    <citation type="submission" date="2022-11" db="EMBL/GenBank/DDBJ databases">
        <title>Chitin-degrading and fungicidal potential of chitinolytic bacterial strains from marine environment of the Pacific Ocean regions.</title>
        <authorList>
            <person name="Pentekhina I."/>
            <person name="Nedashkovskaya O."/>
            <person name="Seitkalieva A."/>
            <person name="Podvolotskaya A."/>
            <person name="Tekutyeva L."/>
            <person name="Balabanova L."/>
        </authorList>
    </citation>
    <scope>NUCLEOTIDE SEQUENCE</scope>
    <source>
        <strain evidence="3">KMM 6838</strain>
    </source>
</reference>
<dbReference type="AlphaFoldDB" id="A0AB35HWD9"/>
<feature type="domain" description="Thioredoxin-like fold" evidence="2">
    <location>
        <begin position="129"/>
        <end position="256"/>
    </location>
</feature>
<dbReference type="PANTHER" id="PTHR35272:SF4">
    <property type="entry name" value="THIOL:DISULFIDE INTERCHANGE PROTEIN DSBG"/>
    <property type="match status" value="1"/>
</dbReference>
<comment type="similarity">
    <text evidence="1">Belongs to the thioredoxin family. DsbC subfamily.</text>
</comment>
<accession>A0AB35HWD9</accession>
<dbReference type="GO" id="GO:0016491">
    <property type="term" value="F:oxidoreductase activity"/>
    <property type="evidence" value="ECO:0007669"/>
    <property type="project" value="UniProtKB-KW"/>
</dbReference>
<evidence type="ECO:0000256" key="1">
    <source>
        <dbReference type="RuleBase" id="RU364038"/>
    </source>
</evidence>
<keyword evidence="1" id="KW-0574">Periplasm</keyword>
<dbReference type="InterPro" id="IPR036249">
    <property type="entry name" value="Thioredoxin-like_sf"/>
</dbReference>
<dbReference type="SUPFAM" id="SSF54423">
    <property type="entry name" value="DsbC/DsbG N-terminal domain-like"/>
    <property type="match status" value="1"/>
</dbReference>
<feature type="signal peptide" evidence="1">
    <location>
        <begin position="1"/>
        <end position="24"/>
    </location>
</feature>
<dbReference type="PANTHER" id="PTHR35272">
    <property type="entry name" value="THIOL:DISULFIDE INTERCHANGE PROTEIN DSBC-RELATED"/>
    <property type="match status" value="1"/>
</dbReference>
<dbReference type="Proteomes" id="UP001209730">
    <property type="component" value="Unassembled WGS sequence"/>
</dbReference>
<dbReference type="EMBL" id="JAPHQB010000010">
    <property type="protein sequence ID" value="MCX2801706.1"/>
    <property type="molecule type" value="Genomic_DNA"/>
</dbReference>
<gene>
    <name evidence="3" type="primary">dsbG</name>
    <name evidence="3" type="ORF">OQJ68_07900</name>
</gene>